<dbReference type="Gene3D" id="3.50.50.60">
    <property type="entry name" value="FAD/NAD(P)-binding domain"/>
    <property type="match status" value="1"/>
</dbReference>
<dbReference type="AlphaFoldDB" id="A0A561T3U1"/>
<evidence type="ECO:0000256" key="2">
    <source>
        <dbReference type="ARBA" id="ARBA00038396"/>
    </source>
</evidence>
<dbReference type="Proteomes" id="UP000321261">
    <property type="component" value="Unassembled WGS sequence"/>
</dbReference>
<dbReference type="PRINTS" id="PR00420">
    <property type="entry name" value="RNGMNOXGNASE"/>
</dbReference>
<keyword evidence="1" id="KW-0560">Oxidoreductase</keyword>
<comment type="similarity">
    <text evidence="2">Belongs to the flavin-dependent halogenase family. Bacterial tryptophan halogenase subfamily.</text>
</comment>
<dbReference type="EMBL" id="VIWU01000001">
    <property type="protein sequence ID" value="TWF81780.1"/>
    <property type="molecule type" value="Genomic_DNA"/>
</dbReference>
<dbReference type="Pfam" id="PF01494">
    <property type="entry name" value="FAD_binding_3"/>
    <property type="match status" value="1"/>
</dbReference>
<comment type="caution">
    <text evidence="4">The sequence shown here is derived from an EMBL/GenBank/DDBJ whole genome shotgun (WGS) entry which is preliminary data.</text>
</comment>
<evidence type="ECO:0000256" key="1">
    <source>
        <dbReference type="ARBA" id="ARBA00023002"/>
    </source>
</evidence>
<feature type="domain" description="FAD-binding" evidence="3">
    <location>
        <begin position="6"/>
        <end position="189"/>
    </location>
</feature>
<keyword evidence="5" id="KW-1185">Reference proteome</keyword>
<name>A0A561T3U1_9PSEU</name>
<evidence type="ECO:0000313" key="5">
    <source>
        <dbReference type="Proteomes" id="UP000321261"/>
    </source>
</evidence>
<evidence type="ECO:0000313" key="4">
    <source>
        <dbReference type="EMBL" id="TWF81780.1"/>
    </source>
</evidence>
<reference evidence="4 5" key="1">
    <citation type="submission" date="2019-06" db="EMBL/GenBank/DDBJ databases">
        <title>Sequencing the genomes of 1000 actinobacteria strains.</title>
        <authorList>
            <person name="Klenk H.-P."/>
        </authorList>
    </citation>
    <scope>NUCLEOTIDE SEQUENCE [LARGE SCALE GENOMIC DNA]</scope>
    <source>
        <strain evidence="4 5">DSM 45671</strain>
    </source>
</reference>
<proteinExistence type="inferred from homology"/>
<dbReference type="PANTHER" id="PTHR43747">
    <property type="entry name" value="FAD-BINDING PROTEIN"/>
    <property type="match status" value="1"/>
</dbReference>
<dbReference type="RefSeq" id="WP_147260214.1">
    <property type="nucleotide sequence ID" value="NZ_VIWU01000001.1"/>
</dbReference>
<dbReference type="InterPro" id="IPR036188">
    <property type="entry name" value="FAD/NAD-bd_sf"/>
</dbReference>
<accession>A0A561T3U1</accession>
<dbReference type="SUPFAM" id="SSF51905">
    <property type="entry name" value="FAD/NAD(P)-binding domain"/>
    <property type="match status" value="1"/>
</dbReference>
<dbReference type="GO" id="GO:0016491">
    <property type="term" value="F:oxidoreductase activity"/>
    <property type="evidence" value="ECO:0007669"/>
    <property type="project" value="UniProtKB-KW"/>
</dbReference>
<dbReference type="PANTHER" id="PTHR43747:SF5">
    <property type="entry name" value="FAD-BINDING DOMAIN-CONTAINING PROTEIN"/>
    <property type="match status" value="1"/>
</dbReference>
<dbReference type="GO" id="GO:0071949">
    <property type="term" value="F:FAD binding"/>
    <property type="evidence" value="ECO:0007669"/>
    <property type="project" value="InterPro"/>
</dbReference>
<sequence>MSGARHVLVVGGGLNGLFAAVLLGRDGHRVTVLERDPAEVPDPDVAWEVWQRRGCGQFRLPHYMQARFRHLLEAELPDVADALVAAGALRYDVLAALPAAVSGGIRDDDDRYATLTARRPVLEAVVARAAAAQAGVAVRRGSTVRTLLAGHPARSGVPHVTGVVTADGEELRADLVVDASGRRSTLRALLADLGAAAPAEEQEDGGFVYYCRHFKGSGPMPELRGPVQQWYDSVTILTLPADNGTWSVTIVGSARDKQLRALRELERWTAVMRSYPLAAHWIDAEPITGVDAFGGPGDRLRRLVVDGRPVVTGLLAVGDAAAFTNPSLGRGASIGLLHALRLRELLRSVDGADPQEVAMQWAEDTATAVEPWYRATVGTSRSRLADIEGDRTGAPAAPDDRWALAKAMSAGTRKDPVVLRMQLEIAGMLALPPEVFNREGAVERVLAAGGGAPRYPLPGPDRAALLAAAGLAVPA</sequence>
<dbReference type="InterPro" id="IPR050816">
    <property type="entry name" value="Flavin-dep_Halogenase_NPB"/>
</dbReference>
<dbReference type="OrthoDB" id="9790035at2"/>
<gene>
    <name evidence="4" type="ORF">FHX44_117725</name>
</gene>
<organism evidence="4 5">
    <name type="scientific">Pseudonocardia hierapolitana</name>
    <dbReference type="NCBI Taxonomy" id="1128676"/>
    <lineage>
        <taxon>Bacteria</taxon>
        <taxon>Bacillati</taxon>
        <taxon>Actinomycetota</taxon>
        <taxon>Actinomycetes</taxon>
        <taxon>Pseudonocardiales</taxon>
        <taxon>Pseudonocardiaceae</taxon>
        <taxon>Pseudonocardia</taxon>
    </lineage>
</organism>
<evidence type="ECO:0000259" key="3">
    <source>
        <dbReference type="Pfam" id="PF01494"/>
    </source>
</evidence>
<protein>
    <submittedName>
        <fullName evidence="4">2-polyprenyl-6-methoxyphenol hydroxylase-like FAD-dependent oxidoreductase</fullName>
    </submittedName>
</protein>
<dbReference type="InterPro" id="IPR002938">
    <property type="entry name" value="FAD-bd"/>
</dbReference>